<reference evidence="2" key="1">
    <citation type="journal article" date="2020" name="Nature">
        <title>Giant virus diversity and host interactions through global metagenomics.</title>
        <authorList>
            <person name="Schulz F."/>
            <person name="Roux S."/>
            <person name="Paez-Espino D."/>
            <person name="Jungbluth S."/>
            <person name="Walsh D.A."/>
            <person name="Denef V.J."/>
            <person name="McMahon K.D."/>
            <person name="Konstantinidis K.T."/>
            <person name="Eloe-Fadrosh E.A."/>
            <person name="Kyrpides N.C."/>
            <person name="Woyke T."/>
        </authorList>
    </citation>
    <scope>NUCLEOTIDE SEQUENCE</scope>
    <source>
        <strain evidence="2">GVMAG-M-3300009151-35</strain>
    </source>
</reference>
<dbReference type="EMBL" id="MN738902">
    <property type="protein sequence ID" value="QHT30484.1"/>
    <property type="molecule type" value="Genomic_DNA"/>
</dbReference>
<keyword evidence="1" id="KW-0472">Membrane</keyword>
<keyword evidence="1" id="KW-1133">Transmembrane helix</keyword>
<evidence type="ECO:0000256" key="1">
    <source>
        <dbReference type="SAM" id="Phobius"/>
    </source>
</evidence>
<proteinExistence type="predicted"/>
<organism evidence="2">
    <name type="scientific">viral metagenome</name>
    <dbReference type="NCBI Taxonomy" id="1070528"/>
    <lineage>
        <taxon>unclassified sequences</taxon>
        <taxon>metagenomes</taxon>
        <taxon>organismal metagenomes</taxon>
    </lineage>
</organism>
<accession>A0A6C0EMS7</accession>
<dbReference type="AlphaFoldDB" id="A0A6C0EMS7"/>
<sequence length="120" mass="13911">MTTTTTQTLPPIQFNLDKKSDDEKKVVNVEKTSDFNIWWMLFVGGPYIIYFFWIGLLILIWITSGFIAFFASFICLFYNSSVGDKIAGLIMALFAGPFYWLFYIYNSNYCNSYAVANYGY</sequence>
<protein>
    <submittedName>
        <fullName evidence="2">Uncharacterized protein</fullName>
    </submittedName>
</protein>
<evidence type="ECO:0000313" key="2">
    <source>
        <dbReference type="EMBL" id="QHT30484.1"/>
    </source>
</evidence>
<feature type="transmembrane region" description="Helical" evidence="1">
    <location>
        <begin position="47"/>
        <end position="79"/>
    </location>
</feature>
<keyword evidence="1" id="KW-0812">Transmembrane</keyword>
<name>A0A6C0EMS7_9ZZZZ</name>
<feature type="transmembrane region" description="Helical" evidence="1">
    <location>
        <begin position="86"/>
        <end position="105"/>
    </location>
</feature>